<dbReference type="GO" id="GO:0006643">
    <property type="term" value="P:membrane lipid metabolic process"/>
    <property type="evidence" value="ECO:0007669"/>
    <property type="project" value="TreeGrafter"/>
</dbReference>
<evidence type="ECO:0000256" key="8">
    <source>
        <dbReference type="SAM" id="Phobius"/>
    </source>
</evidence>
<keyword evidence="5" id="KW-0443">Lipid metabolism</keyword>
<feature type="transmembrane region" description="Helical" evidence="8">
    <location>
        <begin position="267"/>
        <end position="288"/>
    </location>
</feature>
<evidence type="ECO:0000256" key="2">
    <source>
        <dbReference type="ARBA" id="ARBA00022692"/>
    </source>
</evidence>
<feature type="domain" description="Fatty acid hydroxylase" evidence="9">
    <location>
        <begin position="50"/>
        <end position="182"/>
    </location>
</feature>
<dbReference type="InterPro" id="IPR051689">
    <property type="entry name" value="Sterol_desaturase/TMEM195"/>
</dbReference>
<evidence type="ECO:0000256" key="6">
    <source>
        <dbReference type="ARBA" id="ARBA00023136"/>
    </source>
</evidence>
<feature type="transmembrane region" description="Helical" evidence="8">
    <location>
        <begin position="294"/>
        <end position="315"/>
    </location>
</feature>
<reference evidence="11" key="1">
    <citation type="submission" date="2011-02" db="EMBL/GenBank/DDBJ databases">
        <title>The Genome Sequence of Capsaspora owczarzaki ATCC 30864.</title>
        <authorList>
            <person name="Russ C."/>
            <person name="Cuomo C."/>
            <person name="Burger G."/>
            <person name="Gray M.W."/>
            <person name="Holland P.W.H."/>
            <person name="King N."/>
            <person name="Lang F.B.F."/>
            <person name="Roger A.J."/>
            <person name="Ruiz-Trillo I."/>
            <person name="Young S.K."/>
            <person name="Zeng Q."/>
            <person name="Gargeya S."/>
            <person name="Alvarado L."/>
            <person name="Berlin A."/>
            <person name="Chapman S.B."/>
            <person name="Chen Z."/>
            <person name="Freedman E."/>
            <person name="Gellesch M."/>
            <person name="Goldberg J."/>
            <person name="Griggs A."/>
            <person name="Gujja S."/>
            <person name="Heilman E."/>
            <person name="Heiman D."/>
            <person name="Howarth C."/>
            <person name="Mehta T."/>
            <person name="Neiman D."/>
            <person name="Pearson M."/>
            <person name="Roberts A."/>
            <person name="Saif S."/>
            <person name="Shea T."/>
            <person name="Shenoy N."/>
            <person name="Sisk P."/>
            <person name="Stolte C."/>
            <person name="Sykes S."/>
            <person name="White J."/>
            <person name="Yandava C."/>
            <person name="Haas B."/>
            <person name="Nusbaum C."/>
            <person name="Birren B."/>
        </authorList>
    </citation>
    <scope>NUCLEOTIDE SEQUENCE</scope>
    <source>
        <strain evidence="11">ATCC 30864</strain>
    </source>
</reference>
<comment type="subcellular location">
    <subcellularLocation>
        <location evidence="1">Endomembrane system</location>
        <topology evidence="1">Multi-pass membrane protein</topology>
    </subcellularLocation>
</comment>
<dbReference type="GO" id="GO:0005783">
    <property type="term" value="C:endoplasmic reticulum"/>
    <property type="evidence" value="ECO:0007669"/>
    <property type="project" value="TreeGrafter"/>
</dbReference>
<keyword evidence="4" id="KW-0560">Oxidoreductase</keyword>
<dbReference type="GO" id="GO:0016020">
    <property type="term" value="C:membrane"/>
    <property type="evidence" value="ECO:0007669"/>
    <property type="project" value="GOC"/>
</dbReference>
<dbReference type="GO" id="GO:0005506">
    <property type="term" value="F:iron ion binding"/>
    <property type="evidence" value="ECO:0007669"/>
    <property type="project" value="InterPro"/>
</dbReference>
<dbReference type="EMBL" id="KE346360">
    <property type="protein sequence ID" value="KJE89086.1"/>
    <property type="molecule type" value="Genomic_DNA"/>
</dbReference>
<feature type="region of interest" description="Disordered" evidence="7">
    <location>
        <begin position="444"/>
        <end position="468"/>
    </location>
</feature>
<dbReference type="eggNOG" id="KOG0872">
    <property type="taxonomic scope" value="Eukaryota"/>
</dbReference>
<evidence type="ECO:0000256" key="5">
    <source>
        <dbReference type="ARBA" id="ARBA00023098"/>
    </source>
</evidence>
<feature type="transmembrane region" description="Helical" evidence="8">
    <location>
        <begin position="12"/>
        <end position="34"/>
    </location>
</feature>
<gene>
    <name evidence="10" type="ORF">CAOG_000635</name>
</gene>
<evidence type="ECO:0000259" key="9">
    <source>
        <dbReference type="Pfam" id="PF04116"/>
    </source>
</evidence>
<keyword evidence="6 8" id="KW-0472">Membrane</keyword>
<dbReference type="PANTHER" id="PTHR21624:SF1">
    <property type="entry name" value="ALKYLGLYCEROL MONOOXYGENASE"/>
    <property type="match status" value="1"/>
</dbReference>
<sequence>MSTGMMQQLLEMFISVAANFAGLTLVAMVPYAYIFDHYRIADIDGPAGWIGTILARDFAYYVFHYASHRCAALWAIHGVHHAPSEFNYGVNLAQGALQTVASAPFFAPLALFFNPQIFAIVYPMSKIYGFFTHTRLVGKPYLLQTIFVLPPAHRVHHAGAPSWYIDKNYGEVFTIWDRIFGTWQDEDVRPIFGHVTPMASWNPFESQFAIWRKLAEKASTCSSVTDKIWCFLGPPGWDPKTGGEYPLPDTTPYNAVKYDSRLPTFETAYCGVQYLVSLAVGVVILVAHRRFPSYYSVVGLAALVVLGVTLAGRLFDRTRQAALLEIFRLLVAVPVTLVFLLYDAGLISNVAQLWSGLDFWHTLAETLNSRLVHLPPSVPAEMVFVLPLVFVLMSAVAIGLRLDTFAPESDDAWLKRVWIPEIGRNFKQSLQDANIQFWKSAPAPAHAHADSTKSAVKRGSKQNAKKVQ</sequence>
<name>A0A0D2U1M4_CAPO3</name>
<dbReference type="InParanoid" id="A0A0D2U1M4"/>
<evidence type="ECO:0000313" key="11">
    <source>
        <dbReference type="Proteomes" id="UP000008743"/>
    </source>
</evidence>
<dbReference type="Pfam" id="PF04116">
    <property type="entry name" value="FA_hydroxylase"/>
    <property type="match status" value="1"/>
</dbReference>
<feature type="transmembrane region" description="Helical" evidence="8">
    <location>
        <begin position="382"/>
        <end position="400"/>
    </location>
</feature>
<evidence type="ECO:0000313" key="10">
    <source>
        <dbReference type="EMBL" id="KJE89086.1"/>
    </source>
</evidence>
<dbReference type="Proteomes" id="UP000008743">
    <property type="component" value="Unassembled WGS sequence"/>
</dbReference>
<dbReference type="GO" id="GO:0008610">
    <property type="term" value="P:lipid biosynthetic process"/>
    <property type="evidence" value="ECO:0007669"/>
    <property type="project" value="InterPro"/>
</dbReference>
<dbReference type="InterPro" id="IPR006694">
    <property type="entry name" value="Fatty_acid_hydroxylase"/>
</dbReference>
<feature type="compositionally biased region" description="Basic residues" evidence="7">
    <location>
        <begin position="455"/>
        <end position="468"/>
    </location>
</feature>
<keyword evidence="3 8" id="KW-1133">Transmembrane helix</keyword>
<keyword evidence="11" id="KW-1185">Reference proteome</keyword>
<protein>
    <recommendedName>
        <fullName evidence="9">Fatty acid hydroxylase domain-containing protein</fullName>
    </recommendedName>
</protein>
<evidence type="ECO:0000256" key="7">
    <source>
        <dbReference type="SAM" id="MobiDB-lite"/>
    </source>
</evidence>
<dbReference type="PhylomeDB" id="A0A0D2U1M4"/>
<proteinExistence type="predicted"/>
<dbReference type="GO" id="GO:0050479">
    <property type="term" value="F:glyceryl-ether monooxygenase activity"/>
    <property type="evidence" value="ECO:0007669"/>
    <property type="project" value="TreeGrafter"/>
</dbReference>
<evidence type="ECO:0000256" key="3">
    <source>
        <dbReference type="ARBA" id="ARBA00022989"/>
    </source>
</evidence>
<dbReference type="STRING" id="595528.A0A0D2U1M4"/>
<dbReference type="OrthoDB" id="6354873at2759"/>
<feature type="transmembrane region" description="Helical" evidence="8">
    <location>
        <begin position="327"/>
        <end position="347"/>
    </location>
</feature>
<dbReference type="AlphaFoldDB" id="A0A0D2U1M4"/>
<keyword evidence="2 8" id="KW-0812">Transmembrane</keyword>
<accession>A0A0D2U1M4</accession>
<evidence type="ECO:0000256" key="1">
    <source>
        <dbReference type="ARBA" id="ARBA00004127"/>
    </source>
</evidence>
<organism evidence="10 11">
    <name type="scientific">Capsaspora owczarzaki (strain ATCC 30864)</name>
    <dbReference type="NCBI Taxonomy" id="595528"/>
    <lineage>
        <taxon>Eukaryota</taxon>
        <taxon>Filasterea</taxon>
        <taxon>Capsaspora</taxon>
    </lineage>
</organism>
<dbReference type="PANTHER" id="PTHR21624">
    <property type="entry name" value="STEROL DESATURASE-RELATED PROTEIN"/>
    <property type="match status" value="1"/>
</dbReference>
<evidence type="ECO:0000256" key="4">
    <source>
        <dbReference type="ARBA" id="ARBA00023002"/>
    </source>
</evidence>